<dbReference type="EMBL" id="CDHN01000004">
    <property type="protein sequence ID" value="CEJ92060.1"/>
    <property type="molecule type" value="Genomic_DNA"/>
</dbReference>
<sequence>MEELSLMCATTLLKWNHNSTVPKPTKAANANEKRRVKINENQAIKFSFSYDQNEKYLLTIRVYGHTWRSK</sequence>
<dbReference type="HOGENOM" id="CLU_2759595_0_0_1"/>
<evidence type="ECO:0000313" key="1">
    <source>
        <dbReference type="EMBL" id="CEJ92060.1"/>
    </source>
</evidence>
<protein>
    <submittedName>
        <fullName evidence="1">Uncharacterized protein</fullName>
    </submittedName>
</protein>
<organism evidence="1 2">
    <name type="scientific">[Torrubiella] hemipterigena</name>
    <dbReference type="NCBI Taxonomy" id="1531966"/>
    <lineage>
        <taxon>Eukaryota</taxon>
        <taxon>Fungi</taxon>
        <taxon>Dikarya</taxon>
        <taxon>Ascomycota</taxon>
        <taxon>Pezizomycotina</taxon>
        <taxon>Sordariomycetes</taxon>
        <taxon>Hypocreomycetidae</taxon>
        <taxon>Hypocreales</taxon>
        <taxon>Clavicipitaceae</taxon>
        <taxon>Clavicipitaceae incertae sedis</taxon>
        <taxon>'Torrubiella' clade</taxon>
    </lineage>
</organism>
<dbReference type="AlphaFoldDB" id="A0A0A1TLX4"/>
<evidence type="ECO:0000313" key="2">
    <source>
        <dbReference type="Proteomes" id="UP000039046"/>
    </source>
</evidence>
<keyword evidence="2" id="KW-1185">Reference proteome</keyword>
<name>A0A0A1TLX4_9HYPO</name>
<accession>A0A0A1TLX4</accession>
<reference evidence="1 2" key="1">
    <citation type="journal article" date="2015" name="Genome Announc.">
        <title>Draft Genome Sequence and Gene Annotation of the Entomopathogenic Fungus Verticillium hemipterigenum.</title>
        <authorList>
            <person name="Horn F."/>
            <person name="Habel A."/>
            <person name="Scharf D.H."/>
            <person name="Dworschak J."/>
            <person name="Brakhage A.A."/>
            <person name="Guthke R."/>
            <person name="Hertweck C."/>
            <person name="Linde J."/>
        </authorList>
    </citation>
    <scope>NUCLEOTIDE SEQUENCE [LARGE SCALE GENOMIC DNA]</scope>
</reference>
<proteinExistence type="predicted"/>
<dbReference type="Proteomes" id="UP000039046">
    <property type="component" value="Unassembled WGS sequence"/>
</dbReference>
<gene>
    <name evidence="1" type="ORF">VHEMI07738</name>
</gene>